<keyword evidence="3" id="KW-1185">Reference proteome</keyword>
<dbReference type="InterPro" id="IPR011659">
    <property type="entry name" value="WD40"/>
</dbReference>
<feature type="compositionally biased region" description="Polar residues" evidence="1">
    <location>
        <begin position="613"/>
        <end position="624"/>
    </location>
</feature>
<dbReference type="InterPro" id="IPR011042">
    <property type="entry name" value="6-blade_b-propeller_TolB-like"/>
</dbReference>
<dbReference type="InterPro" id="IPR051922">
    <property type="entry name" value="Bact_Sporulation_Assoc"/>
</dbReference>
<evidence type="ECO:0000313" key="3">
    <source>
        <dbReference type="Proteomes" id="UP001501444"/>
    </source>
</evidence>
<dbReference type="Gene3D" id="2.120.10.30">
    <property type="entry name" value="TolB, C-terminal domain"/>
    <property type="match status" value="1"/>
</dbReference>
<dbReference type="Pfam" id="PF04122">
    <property type="entry name" value="CW_binding_2"/>
    <property type="match status" value="3"/>
</dbReference>
<protein>
    <recommendedName>
        <fullName evidence="4">WD40 repeat protein</fullName>
    </recommendedName>
</protein>
<proteinExistence type="predicted"/>
<dbReference type="SUPFAM" id="SSF82171">
    <property type="entry name" value="DPP6 N-terminal domain-like"/>
    <property type="match status" value="1"/>
</dbReference>
<dbReference type="PANTHER" id="PTHR30032">
    <property type="entry name" value="N-ACETYLMURAMOYL-L-ALANINE AMIDASE-RELATED"/>
    <property type="match status" value="1"/>
</dbReference>
<sequence length="663" mass="69050">MVAAAATTAAAPLVMSATEKAATATVPGEVGRISYWAGNIVYVADANGANARALIDSIVGSGTWAPDGSRFFYSTGTELNSVRADGSGRLRLLNLTGAGEYARDVTVSQDGRLIIFNGASGLRYTGTGGNWYGSTLLYAAPATGTIERPTVSVDGTIFFDQGGGPDTRSILRLDGQTGPQEIIKNGWGADVSPDGSRIVFVRSDIVNAKAQLWLAGSDGSNPVQLTTEEGAGGGWNVDPRWSPDGSTILFASAINSGNSRGIKKIDVASKVVTPVVTYGDTPAWQPVRSGLVERVWGQTALDTAIATSRYNYADHGKADPVRTQAKAVVLSRNDVYYDALSGSALAVNKEAPLLITPRDGLPASIEAEIKRVLGNSGDVYLLGDVAAIPAPIETRLKNIGFTTHRVAGYTLFDTAIAVADAITPTPDTIIIATALNYYDALAAGAAAGANPGTVIVLTAGADMPAETARYLNRFDPTKVDIVTAGGPGDDALINAYYRGQLPSWVNRDWGRYDLVGDAAQDTARMIAEFFFGSPRTVGIATTASWYDALTGGAMIGANYGPLLITVPNALDHQVSDYLSAQSAAVADVVLIGGPNALPQHLVAPIGNASSLPGHYTTSETTPENSLQAKAQAKSLAATDPKTRSPKGTPDKAPGLKTKKTMVK</sequence>
<comment type="caution">
    <text evidence="2">The sequence shown here is derived from an EMBL/GenBank/DDBJ whole genome shotgun (WGS) entry which is preliminary data.</text>
</comment>
<organism evidence="2 3">
    <name type="scientific">Dactylosporangium salmoneum</name>
    <dbReference type="NCBI Taxonomy" id="53361"/>
    <lineage>
        <taxon>Bacteria</taxon>
        <taxon>Bacillati</taxon>
        <taxon>Actinomycetota</taxon>
        <taxon>Actinomycetes</taxon>
        <taxon>Micromonosporales</taxon>
        <taxon>Micromonosporaceae</taxon>
        <taxon>Dactylosporangium</taxon>
    </lineage>
</organism>
<evidence type="ECO:0000313" key="2">
    <source>
        <dbReference type="EMBL" id="GAA2365101.1"/>
    </source>
</evidence>
<name>A0ABP5U063_9ACTN</name>
<evidence type="ECO:0008006" key="4">
    <source>
        <dbReference type="Google" id="ProtNLM"/>
    </source>
</evidence>
<dbReference type="Gene3D" id="2.130.10.10">
    <property type="entry name" value="YVTN repeat-like/Quinoprotein amine dehydrogenase"/>
    <property type="match status" value="1"/>
</dbReference>
<dbReference type="EMBL" id="BAAARV010000062">
    <property type="protein sequence ID" value="GAA2365101.1"/>
    <property type="molecule type" value="Genomic_DNA"/>
</dbReference>
<dbReference type="Proteomes" id="UP001501444">
    <property type="component" value="Unassembled WGS sequence"/>
</dbReference>
<dbReference type="Pfam" id="PF07676">
    <property type="entry name" value="PD40"/>
    <property type="match status" value="2"/>
</dbReference>
<reference evidence="3" key="1">
    <citation type="journal article" date="2019" name="Int. J. Syst. Evol. Microbiol.">
        <title>The Global Catalogue of Microorganisms (GCM) 10K type strain sequencing project: providing services to taxonomists for standard genome sequencing and annotation.</title>
        <authorList>
            <consortium name="The Broad Institute Genomics Platform"/>
            <consortium name="The Broad Institute Genome Sequencing Center for Infectious Disease"/>
            <person name="Wu L."/>
            <person name="Ma J."/>
        </authorList>
    </citation>
    <scope>NUCLEOTIDE SEQUENCE [LARGE SCALE GENOMIC DNA]</scope>
    <source>
        <strain evidence="3">JCM 3272</strain>
    </source>
</reference>
<evidence type="ECO:0000256" key="1">
    <source>
        <dbReference type="SAM" id="MobiDB-lite"/>
    </source>
</evidence>
<feature type="region of interest" description="Disordered" evidence="1">
    <location>
        <begin position="613"/>
        <end position="663"/>
    </location>
</feature>
<gene>
    <name evidence="2" type="ORF">GCM10010170_063400</name>
</gene>
<dbReference type="PANTHER" id="PTHR30032:SF8">
    <property type="entry name" value="GERMINATION-SPECIFIC N-ACETYLMURAMOYL-L-ALANINE AMIDASE"/>
    <property type="match status" value="1"/>
</dbReference>
<feature type="compositionally biased region" description="Low complexity" evidence="1">
    <location>
        <begin position="625"/>
        <end position="637"/>
    </location>
</feature>
<dbReference type="InterPro" id="IPR007253">
    <property type="entry name" value="Cell_wall-bd_2"/>
</dbReference>
<accession>A0ABP5U063</accession>
<dbReference type="InterPro" id="IPR015943">
    <property type="entry name" value="WD40/YVTN_repeat-like_dom_sf"/>
</dbReference>